<dbReference type="InterPro" id="IPR001087">
    <property type="entry name" value="GDSL"/>
</dbReference>
<dbReference type="EMBL" id="QRLF01000015">
    <property type="protein sequence ID" value="RHI91235.1"/>
    <property type="molecule type" value="Genomic_DNA"/>
</dbReference>
<protein>
    <submittedName>
        <fullName evidence="4">Uncharacterized protein</fullName>
    </submittedName>
</protein>
<organism evidence="4 5">
    <name type="scientific">Phocaeicola vulgatus</name>
    <name type="common">Bacteroides vulgatus</name>
    <dbReference type="NCBI Taxonomy" id="821"/>
    <lineage>
        <taxon>Bacteria</taxon>
        <taxon>Pseudomonadati</taxon>
        <taxon>Bacteroidota</taxon>
        <taxon>Bacteroidia</taxon>
        <taxon>Bacteroidales</taxon>
        <taxon>Bacteroidaceae</taxon>
        <taxon>Phocaeicola</taxon>
    </lineage>
</organism>
<accession>A0A415BS01</accession>
<dbReference type="InterPro" id="IPR037459">
    <property type="entry name" value="RhgT-like"/>
</dbReference>
<dbReference type="Proteomes" id="UP000285777">
    <property type="component" value="Unassembled WGS sequence"/>
</dbReference>
<feature type="chain" id="PRO_5019332195" evidence="3">
    <location>
        <begin position="21"/>
        <end position="503"/>
    </location>
</feature>
<dbReference type="InterPro" id="IPR036514">
    <property type="entry name" value="SGNH_hydro_sf"/>
</dbReference>
<dbReference type="PANTHER" id="PTHR43695">
    <property type="entry name" value="PUTATIVE (AFU_ORTHOLOGUE AFUA_2G17250)-RELATED"/>
    <property type="match status" value="1"/>
</dbReference>
<evidence type="ECO:0000313" key="4">
    <source>
        <dbReference type="EMBL" id="RHI91235.1"/>
    </source>
</evidence>
<evidence type="ECO:0000256" key="3">
    <source>
        <dbReference type="SAM" id="SignalP"/>
    </source>
</evidence>
<gene>
    <name evidence="4" type="ORF">DW150_10625</name>
</gene>
<keyword evidence="3" id="KW-0732">Signal</keyword>
<dbReference type="CDD" id="cd01821">
    <property type="entry name" value="Rhamnogalacturan_acetylesterase_like"/>
    <property type="match status" value="1"/>
</dbReference>
<evidence type="ECO:0000256" key="2">
    <source>
        <dbReference type="ARBA" id="ARBA00022801"/>
    </source>
</evidence>
<dbReference type="PANTHER" id="PTHR43695:SF1">
    <property type="entry name" value="RHAMNOGALACTURONAN ACETYLESTERASE"/>
    <property type="match status" value="1"/>
</dbReference>
<reference evidence="4 5" key="1">
    <citation type="submission" date="2018-08" db="EMBL/GenBank/DDBJ databases">
        <title>A genome reference for cultivated species of the human gut microbiota.</title>
        <authorList>
            <person name="Zou Y."/>
            <person name="Xue W."/>
            <person name="Luo G."/>
        </authorList>
    </citation>
    <scope>NUCLEOTIDE SEQUENCE [LARGE SCALE GENOMIC DNA]</scope>
    <source>
        <strain evidence="4 5">AM13-21</strain>
    </source>
</reference>
<feature type="signal peptide" evidence="3">
    <location>
        <begin position="1"/>
        <end position="20"/>
    </location>
</feature>
<dbReference type="AlphaFoldDB" id="A0A415BS01"/>
<keyword evidence="2" id="KW-0378">Hydrolase</keyword>
<comment type="similarity">
    <text evidence="1">Belongs to the 'GDSL' lipolytic enzyme family.</text>
</comment>
<proteinExistence type="inferred from homology"/>
<evidence type="ECO:0000256" key="1">
    <source>
        <dbReference type="ARBA" id="ARBA00008668"/>
    </source>
</evidence>
<comment type="caution">
    <text evidence="4">The sequence shown here is derived from an EMBL/GenBank/DDBJ whole genome shotgun (WGS) entry which is preliminary data.</text>
</comment>
<sequence>MKKLILLGCIILAESTTLLAQIVKVHTIGDSTMADYMENTTRTRGWGEMLQEFFSNKVQVINYARGGRSSRSFCEEGLWDKVKKNMTQGDYVFIQFAHNDEKEGGKDGADFRGTAPWTTYKSFLEKYVNETRQLGGIPVLITPIVRRYFDDAGKITPKGCHDIGTVEDDSTLNYVRVMKHVARQKNVSLVDMTLLTKNFVEQLGADATIRQIYVPTDGTHTQATGAACYARIVADELKRQGILASYINTEIPMVVNPTSLDFGTVYVGNEATLCLDLTGLNLSPENGTLSLHAPKRMSFSFDPQSIPQQKVDIPYNDGKLWNQTLYLHFIPVEPVTINSALILTNENQVREIPVKAIGKEISRRTEVALTHTDVLLKGMKKKGDAYTIDSDVWPADIDENGNRYVEFILRNSDKTLVLTQLSFTLKGNPCFRIAFARGKDFYPRTDIAERQKGDSFSDKLVFPVNVTINPKERLHIRIFPWNLVGGKMDFQIVDWEIRGIEVE</sequence>
<dbReference type="SUPFAM" id="SSF52266">
    <property type="entry name" value="SGNH hydrolase"/>
    <property type="match status" value="1"/>
</dbReference>
<evidence type="ECO:0000313" key="5">
    <source>
        <dbReference type="Proteomes" id="UP000285777"/>
    </source>
</evidence>
<name>A0A415BS01_PHOVU</name>
<dbReference type="Gene3D" id="3.40.50.1110">
    <property type="entry name" value="SGNH hydrolase"/>
    <property type="match status" value="1"/>
</dbReference>
<dbReference type="Pfam" id="PF00657">
    <property type="entry name" value="Lipase_GDSL"/>
    <property type="match status" value="1"/>
</dbReference>
<dbReference type="GO" id="GO:0016788">
    <property type="term" value="F:hydrolase activity, acting on ester bonds"/>
    <property type="evidence" value="ECO:0007669"/>
    <property type="project" value="UniProtKB-ARBA"/>
</dbReference>